<keyword evidence="7 10" id="KW-1208">Phospholipid metabolism</keyword>
<evidence type="ECO:0000256" key="8">
    <source>
        <dbReference type="ARBA" id="ARBA00024069"/>
    </source>
</evidence>
<dbReference type="Pfam" id="PF02504">
    <property type="entry name" value="FA_synthesis"/>
    <property type="match status" value="1"/>
</dbReference>
<evidence type="ECO:0000256" key="2">
    <source>
        <dbReference type="ARBA" id="ARBA00022490"/>
    </source>
</evidence>
<evidence type="ECO:0000313" key="12">
    <source>
        <dbReference type="Proteomes" id="UP000007488"/>
    </source>
</evidence>
<dbReference type="Gene3D" id="3.40.718.10">
    <property type="entry name" value="Isopropylmalate Dehydrogenase"/>
    <property type="match status" value="1"/>
</dbReference>
<sequence>MKIAVDAMGGDHAPAEIIKGSIRAANKFTEITIILVGSREKIMECIPGTGLPPNMEIVEAGEMIEMDEHPAAAVRNKKDSSIVVGTRLVHEGKAGAIVGAGSTGAQMAAALFGLGRIKGISRPGIATIIPTLHRGKLLVDVGANPDAKPENLLQFAMMASIYSELVLGIEKPRVALLNIGSEEGKGNELVKEAYELLKKSSLNFVGNIEGRDIPAGNADVIVCDAFVGNIVLKTMEGLASSFAKLLKEKLTANALRKAGALLVKPGLKEFAQDLDYSQYGGAPLLGVNGTSIICHGSSDETAIFHAIRVAKECIERGIIEKIAMEVEKFGQINHDKT</sequence>
<evidence type="ECO:0000256" key="9">
    <source>
        <dbReference type="ARBA" id="ARBA00046608"/>
    </source>
</evidence>
<dbReference type="Proteomes" id="UP000007488">
    <property type="component" value="Chromosome"/>
</dbReference>
<keyword evidence="4 10" id="KW-0808">Transferase</keyword>
<gene>
    <name evidence="10" type="primary">plsX</name>
    <name evidence="11" type="ordered locus">Sgly_2314</name>
</gene>
<dbReference type="GO" id="GO:0006633">
    <property type="term" value="P:fatty acid biosynthetic process"/>
    <property type="evidence" value="ECO:0007669"/>
    <property type="project" value="UniProtKB-UniRule"/>
</dbReference>
<organism evidence="11 12">
    <name type="scientific">Syntrophobotulus glycolicus (strain DSM 8271 / FlGlyR)</name>
    <dbReference type="NCBI Taxonomy" id="645991"/>
    <lineage>
        <taxon>Bacteria</taxon>
        <taxon>Bacillati</taxon>
        <taxon>Bacillota</taxon>
        <taxon>Clostridia</taxon>
        <taxon>Eubacteriales</taxon>
        <taxon>Desulfitobacteriaceae</taxon>
        <taxon>Syntrophobotulus</taxon>
    </lineage>
</organism>
<dbReference type="HAMAP" id="MF_00019">
    <property type="entry name" value="PlsX"/>
    <property type="match status" value="1"/>
</dbReference>
<keyword evidence="6 10" id="KW-0594">Phospholipid biosynthesis</keyword>
<reference evidence="12" key="2">
    <citation type="submission" date="2011-02" db="EMBL/GenBank/DDBJ databases">
        <title>The complete genome of Syntrophobotulus glycolicus DSM 8271.</title>
        <authorList>
            <person name="Lucas S."/>
            <person name="Copeland A."/>
            <person name="Lapidus A."/>
            <person name="Bruce D."/>
            <person name="Goodwin L."/>
            <person name="Pitluck S."/>
            <person name="Kyrpides N."/>
            <person name="Mavromatis K."/>
            <person name="Pagani I."/>
            <person name="Ivanova N."/>
            <person name="Mikhailova N."/>
            <person name="Chertkov O."/>
            <person name="Held B."/>
            <person name="Detter J.C."/>
            <person name="Tapia R."/>
            <person name="Han C."/>
            <person name="Land M."/>
            <person name="Hauser L."/>
            <person name="Markowitz V."/>
            <person name="Cheng J.-F."/>
            <person name="Hugenholtz P."/>
            <person name="Woyke T."/>
            <person name="Wu D."/>
            <person name="Spring S."/>
            <person name="Schroeder M."/>
            <person name="Brambilla E."/>
            <person name="Klenk H.-P."/>
            <person name="Eisen J.A."/>
        </authorList>
    </citation>
    <scope>NUCLEOTIDE SEQUENCE [LARGE SCALE GENOMIC DNA]</scope>
    <source>
        <strain evidence="12">DSM 8271 / FlGlyR</strain>
    </source>
</reference>
<comment type="subcellular location">
    <subcellularLocation>
        <location evidence="10">Cytoplasm</location>
    </subcellularLocation>
    <text evidence="10">Associated with the membrane possibly through PlsY.</text>
</comment>
<dbReference type="GO" id="GO:0043811">
    <property type="term" value="F:phosphate:acyl-[acyl carrier protein] acyltransferase activity"/>
    <property type="evidence" value="ECO:0007669"/>
    <property type="project" value="UniProtKB-UniRule"/>
</dbReference>
<dbReference type="SUPFAM" id="SSF53659">
    <property type="entry name" value="Isocitrate/Isopropylmalate dehydrogenase-like"/>
    <property type="match status" value="1"/>
</dbReference>
<dbReference type="PIRSF" id="PIRSF002465">
    <property type="entry name" value="Phsphlp_syn_PlsX"/>
    <property type="match status" value="1"/>
</dbReference>
<evidence type="ECO:0000256" key="6">
    <source>
        <dbReference type="ARBA" id="ARBA00023209"/>
    </source>
</evidence>
<reference evidence="11 12" key="1">
    <citation type="journal article" date="2011" name="Stand. Genomic Sci.">
        <title>Complete genome sequence of Syntrophobotulus glycolicus type strain (FlGlyR).</title>
        <authorList>
            <person name="Han C."/>
            <person name="Mwirichia R."/>
            <person name="Chertkov O."/>
            <person name="Held B."/>
            <person name="Lapidus A."/>
            <person name="Nolan M."/>
            <person name="Lucas S."/>
            <person name="Hammon N."/>
            <person name="Deshpande S."/>
            <person name="Cheng J.F."/>
            <person name="Tapia R."/>
            <person name="Goodwin L."/>
            <person name="Pitluck S."/>
            <person name="Huntemann M."/>
            <person name="Liolios K."/>
            <person name="Ivanova N."/>
            <person name="Pagani I."/>
            <person name="Mavromatis K."/>
            <person name="Ovchinikova G."/>
            <person name="Pati A."/>
            <person name="Chen A."/>
            <person name="Palaniappan K."/>
            <person name="Land M."/>
            <person name="Hauser L."/>
            <person name="Brambilla E.M."/>
            <person name="Rohde M."/>
            <person name="Spring S."/>
            <person name="Sikorski J."/>
            <person name="Goker M."/>
            <person name="Woyke T."/>
            <person name="Bristow J."/>
            <person name="Eisen J.A."/>
            <person name="Markowitz V."/>
            <person name="Hugenholtz P."/>
            <person name="Kyrpides N.C."/>
            <person name="Klenk H.P."/>
            <person name="Detter J.C."/>
        </authorList>
    </citation>
    <scope>NUCLEOTIDE SEQUENCE [LARGE SCALE GENOMIC DNA]</scope>
    <source>
        <strain evidence="12">DSM 8271 / FlGlyR</strain>
    </source>
</reference>
<accession>F0SUF2</accession>
<evidence type="ECO:0000256" key="3">
    <source>
        <dbReference type="ARBA" id="ARBA00022516"/>
    </source>
</evidence>
<dbReference type="HOGENOM" id="CLU_039379_1_1_9"/>
<evidence type="ECO:0000313" key="11">
    <source>
        <dbReference type="EMBL" id="ADY56602.1"/>
    </source>
</evidence>
<comment type="pathway">
    <text evidence="10">Lipid metabolism; phospholipid metabolism.</text>
</comment>
<dbReference type="InterPro" id="IPR012281">
    <property type="entry name" value="Phospholipid_synth_PlsX-like"/>
</dbReference>
<evidence type="ECO:0000256" key="5">
    <source>
        <dbReference type="ARBA" id="ARBA00023098"/>
    </source>
</evidence>
<evidence type="ECO:0000256" key="10">
    <source>
        <dbReference type="HAMAP-Rule" id="MF_00019"/>
    </source>
</evidence>
<dbReference type="GO" id="GO:0005737">
    <property type="term" value="C:cytoplasm"/>
    <property type="evidence" value="ECO:0007669"/>
    <property type="project" value="UniProtKB-SubCell"/>
</dbReference>
<name>F0SUF2_SYNGF</name>
<dbReference type="AlphaFoldDB" id="F0SUF2"/>
<dbReference type="OrthoDB" id="9806408at2"/>
<keyword evidence="3 10" id="KW-0444">Lipid biosynthesis</keyword>
<evidence type="ECO:0000256" key="1">
    <source>
        <dbReference type="ARBA" id="ARBA00001232"/>
    </source>
</evidence>
<dbReference type="STRING" id="645991.Sgly_2314"/>
<keyword evidence="2 10" id="KW-0963">Cytoplasm</keyword>
<dbReference type="UniPathway" id="UPA00085"/>
<proteinExistence type="inferred from homology"/>
<evidence type="ECO:0000256" key="4">
    <source>
        <dbReference type="ARBA" id="ARBA00022679"/>
    </source>
</evidence>
<dbReference type="EC" id="2.3.1.274" evidence="8 10"/>
<keyword evidence="12" id="KW-1185">Reference proteome</keyword>
<dbReference type="NCBIfam" id="TIGR00182">
    <property type="entry name" value="plsX"/>
    <property type="match status" value="1"/>
</dbReference>
<dbReference type="GO" id="GO:0008654">
    <property type="term" value="P:phospholipid biosynthetic process"/>
    <property type="evidence" value="ECO:0007669"/>
    <property type="project" value="UniProtKB-KW"/>
</dbReference>
<dbReference type="InterPro" id="IPR003664">
    <property type="entry name" value="FA_synthesis"/>
</dbReference>
<evidence type="ECO:0000256" key="7">
    <source>
        <dbReference type="ARBA" id="ARBA00023264"/>
    </source>
</evidence>
<comment type="subunit">
    <text evidence="9 10">Homodimer. Probably interacts with PlsY.</text>
</comment>
<comment type="similarity">
    <text evidence="10">Belongs to the PlsX family.</text>
</comment>
<dbReference type="EMBL" id="CP002547">
    <property type="protein sequence ID" value="ADY56602.1"/>
    <property type="molecule type" value="Genomic_DNA"/>
</dbReference>
<dbReference type="eggNOG" id="COG0416">
    <property type="taxonomic scope" value="Bacteria"/>
</dbReference>
<dbReference type="KEGG" id="sgy:Sgly_2314"/>
<dbReference type="PANTHER" id="PTHR30100:SF1">
    <property type="entry name" value="PHOSPHATE ACYLTRANSFERASE"/>
    <property type="match status" value="1"/>
</dbReference>
<keyword evidence="11" id="KW-0012">Acyltransferase</keyword>
<comment type="catalytic activity">
    <reaction evidence="1 10">
        <text>a fatty acyl-[ACP] + phosphate = an acyl phosphate + holo-[ACP]</text>
        <dbReference type="Rhea" id="RHEA:42292"/>
        <dbReference type="Rhea" id="RHEA-COMP:9685"/>
        <dbReference type="Rhea" id="RHEA-COMP:14125"/>
        <dbReference type="ChEBI" id="CHEBI:43474"/>
        <dbReference type="ChEBI" id="CHEBI:59918"/>
        <dbReference type="ChEBI" id="CHEBI:64479"/>
        <dbReference type="ChEBI" id="CHEBI:138651"/>
        <dbReference type="EC" id="2.3.1.274"/>
    </reaction>
</comment>
<keyword evidence="5 10" id="KW-0443">Lipid metabolism</keyword>
<dbReference type="PANTHER" id="PTHR30100">
    <property type="entry name" value="FATTY ACID/PHOSPHOLIPID SYNTHESIS PROTEIN PLSX"/>
    <property type="match status" value="1"/>
</dbReference>
<comment type="function">
    <text evidence="10">Catalyzes the reversible formation of acyl-phosphate (acyl-PO(4)) from acyl-[acyl-carrier-protein] (acyl-ACP). This enzyme utilizes acyl-ACP as fatty acyl donor, but not acyl-CoA.</text>
</comment>
<protein>
    <recommendedName>
        <fullName evidence="8 10">Phosphate acyltransferase</fullName>
        <ecNumber evidence="8 10">2.3.1.274</ecNumber>
    </recommendedName>
    <alternativeName>
        <fullName evidence="10">Acyl-ACP phosphotransacylase</fullName>
    </alternativeName>
    <alternativeName>
        <fullName evidence="10">Acyl-[acyl-carrier-protein]--phosphate acyltransferase</fullName>
    </alternativeName>
    <alternativeName>
        <fullName evidence="10">Phosphate-acyl-ACP acyltransferase</fullName>
    </alternativeName>
</protein>
<dbReference type="RefSeq" id="WP_013625467.1">
    <property type="nucleotide sequence ID" value="NC_015172.1"/>
</dbReference>